<dbReference type="RefSeq" id="WP_132859443.1">
    <property type="nucleotide sequence ID" value="NZ_SMGR01000001.1"/>
</dbReference>
<organism evidence="1 2">
    <name type="scientific">Shimia isoporae</name>
    <dbReference type="NCBI Taxonomy" id="647720"/>
    <lineage>
        <taxon>Bacteria</taxon>
        <taxon>Pseudomonadati</taxon>
        <taxon>Pseudomonadota</taxon>
        <taxon>Alphaproteobacteria</taxon>
        <taxon>Rhodobacterales</taxon>
        <taxon>Roseobacteraceae</taxon>
    </lineage>
</organism>
<proteinExistence type="predicted"/>
<accession>A0A4R1NML0</accession>
<protein>
    <submittedName>
        <fullName evidence="1">Uncharacterized protein</fullName>
    </submittedName>
</protein>
<reference evidence="1 2" key="1">
    <citation type="submission" date="2019-03" db="EMBL/GenBank/DDBJ databases">
        <title>Genomic Encyclopedia of Archaeal and Bacterial Type Strains, Phase II (KMG-II): from individual species to whole genera.</title>
        <authorList>
            <person name="Goeker M."/>
        </authorList>
    </citation>
    <scope>NUCLEOTIDE SEQUENCE [LARGE SCALE GENOMIC DNA]</scope>
    <source>
        <strain evidence="1 2">DSM 26433</strain>
    </source>
</reference>
<comment type="caution">
    <text evidence="1">The sequence shown here is derived from an EMBL/GenBank/DDBJ whole genome shotgun (WGS) entry which is preliminary data.</text>
</comment>
<dbReference type="EMBL" id="SMGR01000001">
    <property type="protein sequence ID" value="TCL09405.1"/>
    <property type="molecule type" value="Genomic_DNA"/>
</dbReference>
<dbReference type="AlphaFoldDB" id="A0A4R1NML0"/>
<sequence length="180" mass="19899">MNRAVLAVALSFATFSEAQEDLGAIAQLEVWRHERFLLVRNAEASDLAAFTTDGCSGGMSSAWRTVAQVFPSFRQNQGEVPPWERCCVTHDEAYHLGGDGTSARTSYDARLAADEALQQCVKAVAREDGDALQARYGEPQERIEIAFDFIADRMLEAVRVGGAPCSGLPWRWGYGWPHCW</sequence>
<evidence type="ECO:0000313" key="2">
    <source>
        <dbReference type="Proteomes" id="UP000295673"/>
    </source>
</evidence>
<evidence type="ECO:0000313" key="1">
    <source>
        <dbReference type="EMBL" id="TCL09405.1"/>
    </source>
</evidence>
<keyword evidence="2" id="KW-1185">Reference proteome</keyword>
<name>A0A4R1NML0_9RHOB</name>
<gene>
    <name evidence="1" type="ORF">BXY66_1451</name>
</gene>
<dbReference type="OrthoDB" id="7855474at2"/>
<dbReference type="Proteomes" id="UP000295673">
    <property type="component" value="Unassembled WGS sequence"/>
</dbReference>